<comment type="caution">
    <text evidence="3">The sequence shown here is derived from an EMBL/GenBank/DDBJ whole genome shotgun (WGS) entry which is preliminary data.</text>
</comment>
<evidence type="ECO:0000256" key="2">
    <source>
        <dbReference type="SAM" id="Phobius"/>
    </source>
</evidence>
<dbReference type="AlphaFoldDB" id="A0AAD3S6W9"/>
<dbReference type="Proteomes" id="UP001279734">
    <property type="component" value="Unassembled WGS sequence"/>
</dbReference>
<feature type="transmembrane region" description="Helical" evidence="2">
    <location>
        <begin position="7"/>
        <end position="29"/>
    </location>
</feature>
<keyword evidence="2" id="KW-0472">Membrane</keyword>
<keyword evidence="4" id="KW-1185">Reference proteome</keyword>
<evidence type="ECO:0000256" key="1">
    <source>
        <dbReference type="SAM" id="MobiDB-lite"/>
    </source>
</evidence>
<gene>
    <name evidence="3" type="ORF">Nepgr_007294</name>
</gene>
<reference evidence="3" key="1">
    <citation type="submission" date="2023-05" db="EMBL/GenBank/DDBJ databases">
        <title>Nepenthes gracilis genome sequencing.</title>
        <authorList>
            <person name="Fukushima K."/>
        </authorList>
    </citation>
    <scope>NUCLEOTIDE SEQUENCE</scope>
    <source>
        <strain evidence="3">SING2019-196</strain>
    </source>
</reference>
<evidence type="ECO:0000313" key="4">
    <source>
        <dbReference type="Proteomes" id="UP001279734"/>
    </source>
</evidence>
<proteinExistence type="predicted"/>
<name>A0AAD3S6W9_NEPGR</name>
<keyword evidence="2" id="KW-0812">Transmembrane</keyword>
<keyword evidence="2" id="KW-1133">Transmembrane helix</keyword>
<sequence length="118" mass="12767">MVMRYQLFNLYHVADTILIVMGLVTIITYHPDHNVVSSDGRPEVGGIRGCPIGLERWAAASLTASTLAGSEGEAVENSKGDVDEGQNSSSGKGTRLHIITVMLVVKGYTPEQPERMPR</sequence>
<evidence type="ECO:0000313" key="3">
    <source>
        <dbReference type="EMBL" id="GMH05454.1"/>
    </source>
</evidence>
<organism evidence="3 4">
    <name type="scientific">Nepenthes gracilis</name>
    <name type="common">Slender pitcher plant</name>
    <dbReference type="NCBI Taxonomy" id="150966"/>
    <lineage>
        <taxon>Eukaryota</taxon>
        <taxon>Viridiplantae</taxon>
        <taxon>Streptophyta</taxon>
        <taxon>Embryophyta</taxon>
        <taxon>Tracheophyta</taxon>
        <taxon>Spermatophyta</taxon>
        <taxon>Magnoliopsida</taxon>
        <taxon>eudicotyledons</taxon>
        <taxon>Gunneridae</taxon>
        <taxon>Pentapetalae</taxon>
        <taxon>Caryophyllales</taxon>
        <taxon>Nepenthaceae</taxon>
        <taxon>Nepenthes</taxon>
    </lineage>
</organism>
<accession>A0AAD3S6W9</accession>
<dbReference type="EMBL" id="BSYO01000005">
    <property type="protein sequence ID" value="GMH05454.1"/>
    <property type="molecule type" value="Genomic_DNA"/>
</dbReference>
<protein>
    <submittedName>
        <fullName evidence="3">Uncharacterized protein</fullName>
    </submittedName>
</protein>
<feature type="region of interest" description="Disordered" evidence="1">
    <location>
        <begin position="69"/>
        <end position="94"/>
    </location>
</feature>